<dbReference type="PROSITE" id="PS50943">
    <property type="entry name" value="HTH_CROC1"/>
    <property type="match status" value="1"/>
</dbReference>
<sequence>MECGLLGHQFPLQIDQHVGARLRVGRIEFCLSQEALGERFGVSFHQIQKYERGAYRISASRLFVLANALLVPVQFFFDGLDDDGPQSAGSEDTDLYRFIASSAGVTLALAFSRIGNHEIRQRVIDLVHALAKQDGL</sequence>
<dbReference type="CDD" id="cd00093">
    <property type="entry name" value="HTH_XRE"/>
    <property type="match status" value="1"/>
</dbReference>
<dbReference type="SMART" id="SM00530">
    <property type="entry name" value="HTH_XRE"/>
    <property type="match status" value="1"/>
</dbReference>
<name>Q0APJ3_MARMM</name>
<dbReference type="EMBL" id="CP000449">
    <property type="protein sequence ID" value="ABI65794.1"/>
    <property type="molecule type" value="Genomic_DNA"/>
</dbReference>
<dbReference type="InterPro" id="IPR010982">
    <property type="entry name" value="Lambda_DNA-bd_dom_sf"/>
</dbReference>
<dbReference type="KEGG" id="mmr:Mmar10_1502"/>
<dbReference type="STRING" id="394221.Mmar10_1502"/>
<reference evidence="2 3" key="1">
    <citation type="submission" date="2006-08" db="EMBL/GenBank/DDBJ databases">
        <title>Complete sequence of Maricaulis maris MCS10.</title>
        <authorList>
            <consortium name="US DOE Joint Genome Institute"/>
            <person name="Copeland A."/>
            <person name="Lucas S."/>
            <person name="Lapidus A."/>
            <person name="Barry K."/>
            <person name="Detter J.C."/>
            <person name="Glavina del Rio T."/>
            <person name="Hammon N."/>
            <person name="Israni S."/>
            <person name="Dalin E."/>
            <person name="Tice H."/>
            <person name="Pitluck S."/>
            <person name="Saunders E."/>
            <person name="Brettin T."/>
            <person name="Bruce D."/>
            <person name="Han C."/>
            <person name="Tapia R."/>
            <person name="Gilna P."/>
            <person name="Schmutz J."/>
            <person name="Larimer F."/>
            <person name="Land M."/>
            <person name="Hauser L."/>
            <person name="Kyrpides N."/>
            <person name="Mikhailova N."/>
            <person name="Viollier P."/>
            <person name="Stephens C."/>
            <person name="Richardson P."/>
        </authorList>
    </citation>
    <scope>NUCLEOTIDE SEQUENCE [LARGE SCALE GENOMIC DNA]</scope>
    <source>
        <strain evidence="2 3">MCS10</strain>
    </source>
</reference>
<dbReference type="InterPro" id="IPR001387">
    <property type="entry name" value="Cro/C1-type_HTH"/>
</dbReference>
<evidence type="ECO:0000313" key="3">
    <source>
        <dbReference type="Proteomes" id="UP000001964"/>
    </source>
</evidence>
<dbReference type="GO" id="GO:0003677">
    <property type="term" value="F:DNA binding"/>
    <property type="evidence" value="ECO:0007669"/>
    <property type="project" value="InterPro"/>
</dbReference>
<dbReference type="SUPFAM" id="SSF47413">
    <property type="entry name" value="lambda repressor-like DNA-binding domains"/>
    <property type="match status" value="1"/>
</dbReference>
<organism evidence="2 3">
    <name type="scientific">Maricaulis maris (strain MCS10)</name>
    <name type="common">Caulobacter maris</name>
    <dbReference type="NCBI Taxonomy" id="394221"/>
    <lineage>
        <taxon>Bacteria</taxon>
        <taxon>Pseudomonadati</taxon>
        <taxon>Pseudomonadota</taxon>
        <taxon>Alphaproteobacteria</taxon>
        <taxon>Maricaulales</taxon>
        <taxon>Maricaulaceae</taxon>
        <taxon>Maricaulis</taxon>
    </lineage>
</organism>
<dbReference type="eggNOG" id="COG1396">
    <property type="taxonomic scope" value="Bacteria"/>
</dbReference>
<keyword evidence="3" id="KW-1185">Reference proteome</keyword>
<feature type="domain" description="HTH cro/C1-type" evidence="1">
    <location>
        <begin position="31"/>
        <end position="76"/>
    </location>
</feature>
<gene>
    <name evidence="2" type="ordered locus">Mmar10_1502</name>
</gene>
<evidence type="ECO:0000259" key="1">
    <source>
        <dbReference type="PROSITE" id="PS50943"/>
    </source>
</evidence>
<evidence type="ECO:0000313" key="2">
    <source>
        <dbReference type="EMBL" id="ABI65794.1"/>
    </source>
</evidence>
<protein>
    <submittedName>
        <fullName evidence="2">Transcriptional regulator, XRE family</fullName>
    </submittedName>
</protein>
<dbReference type="HOGENOM" id="CLU_066192_26_0_5"/>
<proteinExistence type="predicted"/>
<dbReference type="Pfam" id="PF01381">
    <property type="entry name" value="HTH_3"/>
    <property type="match status" value="1"/>
</dbReference>
<dbReference type="Proteomes" id="UP000001964">
    <property type="component" value="Chromosome"/>
</dbReference>
<dbReference type="Gene3D" id="1.10.260.40">
    <property type="entry name" value="lambda repressor-like DNA-binding domains"/>
    <property type="match status" value="1"/>
</dbReference>
<dbReference type="AlphaFoldDB" id="Q0APJ3"/>
<accession>Q0APJ3</accession>